<keyword evidence="1" id="KW-0812">Transmembrane</keyword>
<gene>
    <name evidence="2" type="ORF">SAMN05216565_11723</name>
</gene>
<keyword evidence="1" id="KW-1133">Transmembrane helix</keyword>
<name>A0A1H0WVW1_9BACI</name>
<dbReference type="AlphaFoldDB" id="A0A1H0WVW1"/>
<reference evidence="3" key="1">
    <citation type="submission" date="2016-10" db="EMBL/GenBank/DDBJ databases">
        <authorList>
            <person name="Varghese N."/>
            <person name="Submissions S."/>
        </authorList>
    </citation>
    <scope>NUCLEOTIDE SEQUENCE [LARGE SCALE GENOMIC DNA]</scope>
    <source>
        <strain evidence="3">IBRC-M10078</strain>
    </source>
</reference>
<feature type="transmembrane region" description="Helical" evidence="1">
    <location>
        <begin position="39"/>
        <end position="59"/>
    </location>
</feature>
<evidence type="ECO:0000256" key="1">
    <source>
        <dbReference type="SAM" id="Phobius"/>
    </source>
</evidence>
<dbReference type="Proteomes" id="UP000199159">
    <property type="component" value="Unassembled WGS sequence"/>
</dbReference>
<proteinExistence type="predicted"/>
<dbReference type="EMBL" id="FNJU01000017">
    <property type="protein sequence ID" value="SDP94868.1"/>
    <property type="molecule type" value="Genomic_DNA"/>
</dbReference>
<evidence type="ECO:0000313" key="3">
    <source>
        <dbReference type="Proteomes" id="UP000199159"/>
    </source>
</evidence>
<accession>A0A1H0WVW1</accession>
<evidence type="ECO:0000313" key="2">
    <source>
        <dbReference type="EMBL" id="SDP94868.1"/>
    </source>
</evidence>
<organism evidence="2 3">
    <name type="scientific">Litchfieldia salsa</name>
    <dbReference type="NCBI Taxonomy" id="930152"/>
    <lineage>
        <taxon>Bacteria</taxon>
        <taxon>Bacillati</taxon>
        <taxon>Bacillota</taxon>
        <taxon>Bacilli</taxon>
        <taxon>Bacillales</taxon>
        <taxon>Bacillaceae</taxon>
        <taxon>Litchfieldia</taxon>
    </lineage>
</organism>
<protein>
    <submittedName>
        <fullName evidence="2">Uncharacterized protein</fullName>
    </submittedName>
</protein>
<feature type="transmembrane region" description="Helical" evidence="1">
    <location>
        <begin position="7"/>
        <end position="27"/>
    </location>
</feature>
<keyword evidence="1" id="KW-0472">Membrane</keyword>
<keyword evidence="3" id="KW-1185">Reference proteome</keyword>
<feature type="transmembrane region" description="Helical" evidence="1">
    <location>
        <begin position="71"/>
        <end position="92"/>
    </location>
</feature>
<sequence length="108" mass="12770">MNKKMMFFILFILTSIMANLYIINLTYTILLEDFGFKELFNYMIVTFYPIGLFFGWNITKTRLENLTRVNRLSILLLSIIITIVIGWIFGLLDISKELNKNTKKSPQY</sequence>